<protein>
    <submittedName>
        <fullName evidence="9">Protein-tyrosine phosphatase-like protein</fullName>
    </submittedName>
</protein>
<evidence type="ECO:0000313" key="9">
    <source>
        <dbReference type="EMBL" id="KAH8106907.1"/>
    </source>
</evidence>
<name>A0A8K0XUD3_9AGAR</name>
<organism evidence="9 10">
    <name type="scientific">Cristinia sonorae</name>
    <dbReference type="NCBI Taxonomy" id="1940300"/>
    <lineage>
        <taxon>Eukaryota</taxon>
        <taxon>Fungi</taxon>
        <taxon>Dikarya</taxon>
        <taxon>Basidiomycota</taxon>
        <taxon>Agaricomycotina</taxon>
        <taxon>Agaricomycetes</taxon>
        <taxon>Agaricomycetidae</taxon>
        <taxon>Agaricales</taxon>
        <taxon>Pleurotineae</taxon>
        <taxon>Stephanosporaceae</taxon>
        <taxon>Cristinia</taxon>
    </lineage>
</organism>
<feature type="domain" description="Tyrosine-protein phosphatase" evidence="7">
    <location>
        <begin position="46"/>
        <end position="189"/>
    </location>
</feature>
<dbReference type="PANTHER" id="PTHR10159">
    <property type="entry name" value="DUAL SPECIFICITY PROTEIN PHOSPHATASE"/>
    <property type="match status" value="1"/>
</dbReference>
<evidence type="ECO:0000259" key="7">
    <source>
        <dbReference type="PROSITE" id="PS50054"/>
    </source>
</evidence>
<dbReference type="AlphaFoldDB" id="A0A8K0XUD3"/>
<dbReference type="InterPro" id="IPR020405">
    <property type="entry name" value="Atypical_DUSP_subfamA"/>
</dbReference>
<dbReference type="InterPro" id="IPR000340">
    <property type="entry name" value="Dual-sp_phosphatase_cat-dom"/>
</dbReference>
<keyword evidence="3" id="KW-0904">Protein phosphatase</keyword>
<dbReference type="PRINTS" id="PR01908">
    <property type="entry name" value="ADSPHPHTASE"/>
</dbReference>
<dbReference type="Gene3D" id="3.90.190.10">
    <property type="entry name" value="Protein tyrosine phosphatase superfamily"/>
    <property type="match status" value="1"/>
</dbReference>
<dbReference type="PROSITE" id="PS00383">
    <property type="entry name" value="TYR_PHOSPHATASE_1"/>
    <property type="match status" value="1"/>
</dbReference>
<dbReference type="InterPro" id="IPR029021">
    <property type="entry name" value="Prot-tyrosine_phosphatase-like"/>
</dbReference>
<dbReference type="SMART" id="SM00195">
    <property type="entry name" value="DSPc"/>
    <property type="match status" value="1"/>
</dbReference>
<dbReference type="OrthoDB" id="10252009at2759"/>
<dbReference type="GO" id="GO:0033550">
    <property type="term" value="F:MAP kinase tyrosine phosphatase activity"/>
    <property type="evidence" value="ECO:0007669"/>
    <property type="project" value="TreeGrafter"/>
</dbReference>
<keyword evidence="2" id="KW-0378">Hydrolase</keyword>
<accession>A0A8K0XUD3</accession>
<dbReference type="InterPro" id="IPR020422">
    <property type="entry name" value="TYR_PHOSPHATASE_DUAL_dom"/>
</dbReference>
<comment type="catalytic activity">
    <reaction evidence="4">
        <text>O-phospho-L-seryl-[protein] + H2O = L-seryl-[protein] + phosphate</text>
        <dbReference type="Rhea" id="RHEA:20629"/>
        <dbReference type="Rhea" id="RHEA-COMP:9863"/>
        <dbReference type="Rhea" id="RHEA-COMP:11604"/>
        <dbReference type="ChEBI" id="CHEBI:15377"/>
        <dbReference type="ChEBI" id="CHEBI:29999"/>
        <dbReference type="ChEBI" id="CHEBI:43474"/>
        <dbReference type="ChEBI" id="CHEBI:83421"/>
        <dbReference type="EC" id="3.1.3.16"/>
    </reaction>
</comment>
<dbReference type="Proteomes" id="UP000813824">
    <property type="component" value="Unassembled WGS sequence"/>
</dbReference>
<dbReference type="PRINTS" id="PR01909">
    <property type="entry name" value="ADSPHPHTASEA"/>
</dbReference>
<dbReference type="CDD" id="cd14498">
    <property type="entry name" value="DSP"/>
    <property type="match status" value="1"/>
</dbReference>
<dbReference type="GO" id="GO:0004722">
    <property type="term" value="F:protein serine/threonine phosphatase activity"/>
    <property type="evidence" value="ECO:0007669"/>
    <property type="project" value="UniProtKB-EC"/>
</dbReference>
<comment type="catalytic activity">
    <reaction evidence="5">
        <text>O-phospho-L-threonyl-[protein] + H2O = L-threonyl-[protein] + phosphate</text>
        <dbReference type="Rhea" id="RHEA:47004"/>
        <dbReference type="Rhea" id="RHEA-COMP:11060"/>
        <dbReference type="Rhea" id="RHEA-COMP:11605"/>
        <dbReference type="ChEBI" id="CHEBI:15377"/>
        <dbReference type="ChEBI" id="CHEBI:30013"/>
        <dbReference type="ChEBI" id="CHEBI:43474"/>
        <dbReference type="ChEBI" id="CHEBI:61977"/>
        <dbReference type="EC" id="3.1.3.16"/>
    </reaction>
</comment>
<evidence type="ECO:0000256" key="5">
    <source>
        <dbReference type="ARBA" id="ARBA00048336"/>
    </source>
</evidence>
<evidence type="ECO:0000256" key="4">
    <source>
        <dbReference type="ARBA" id="ARBA00047761"/>
    </source>
</evidence>
<dbReference type="SUPFAM" id="SSF52799">
    <property type="entry name" value="(Phosphotyrosine protein) phosphatases II"/>
    <property type="match status" value="1"/>
</dbReference>
<feature type="active site" description="Phosphocysteine intermediate" evidence="6">
    <location>
        <position position="134"/>
    </location>
</feature>
<dbReference type="PROSITE" id="PS50056">
    <property type="entry name" value="TYR_PHOSPHATASE_2"/>
    <property type="match status" value="1"/>
</dbReference>
<sequence>MSTKHTRPPIPSPLAALSAIDTSYYARSPASSGTSRFSAHYPPPLPPTEVVPRLFLADISAAENIATLSSLGITHVVSAMSGFVSLPVRIPSSHHLQLPLQDNPFAELAAHLPQATAFISQALSNPHARVLVHCVQGISRSSSVVAGYLVATGMSPADAVSFVKSKRSHADPNPGFVSQLGEYAESLRGNGGA</sequence>
<evidence type="ECO:0000256" key="6">
    <source>
        <dbReference type="PIRSR" id="PIRSR620405-1"/>
    </source>
</evidence>
<gene>
    <name evidence="9" type="ORF">BXZ70DRAFT_259579</name>
</gene>
<comment type="similarity">
    <text evidence="1">Belongs to the protein-tyrosine phosphatase family. Non-receptor class dual specificity subfamily.</text>
</comment>
<evidence type="ECO:0000256" key="1">
    <source>
        <dbReference type="ARBA" id="ARBA00008601"/>
    </source>
</evidence>
<dbReference type="PROSITE" id="PS50054">
    <property type="entry name" value="TYR_PHOSPHATASE_DUAL"/>
    <property type="match status" value="1"/>
</dbReference>
<dbReference type="InterPro" id="IPR016130">
    <property type="entry name" value="Tyr_Pase_AS"/>
</dbReference>
<dbReference type="InterPro" id="IPR000387">
    <property type="entry name" value="Tyr_Pase_dom"/>
</dbReference>
<dbReference type="EMBL" id="JAEVFJ010000002">
    <property type="protein sequence ID" value="KAH8106907.1"/>
    <property type="molecule type" value="Genomic_DNA"/>
</dbReference>
<dbReference type="GO" id="GO:0017017">
    <property type="term" value="F:MAP kinase tyrosine/serine/threonine phosphatase activity"/>
    <property type="evidence" value="ECO:0007669"/>
    <property type="project" value="TreeGrafter"/>
</dbReference>
<proteinExistence type="inferred from homology"/>
<dbReference type="Pfam" id="PF00782">
    <property type="entry name" value="DSPc"/>
    <property type="match status" value="1"/>
</dbReference>
<dbReference type="GO" id="GO:0043409">
    <property type="term" value="P:negative regulation of MAPK cascade"/>
    <property type="evidence" value="ECO:0007669"/>
    <property type="project" value="TreeGrafter"/>
</dbReference>
<dbReference type="GO" id="GO:0005737">
    <property type="term" value="C:cytoplasm"/>
    <property type="evidence" value="ECO:0007669"/>
    <property type="project" value="TreeGrafter"/>
</dbReference>
<evidence type="ECO:0000259" key="8">
    <source>
        <dbReference type="PROSITE" id="PS50056"/>
    </source>
</evidence>
<evidence type="ECO:0000313" key="10">
    <source>
        <dbReference type="Proteomes" id="UP000813824"/>
    </source>
</evidence>
<evidence type="ECO:0000256" key="2">
    <source>
        <dbReference type="ARBA" id="ARBA00022801"/>
    </source>
</evidence>
<evidence type="ECO:0000256" key="3">
    <source>
        <dbReference type="ARBA" id="ARBA00022912"/>
    </source>
</evidence>
<dbReference type="GO" id="GO:0008330">
    <property type="term" value="F:protein tyrosine/threonine phosphatase activity"/>
    <property type="evidence" value="ECO:0007669"/>
    <property type="project" value="TreeGrafter"/>
</dbReference>
<dbReference type="PANTHER" id="PTHR10159:SF511">
    <property type="entry name" value="DUAL SPECIFICITY PROTEIN PHOSPHATASE 1"/>
    <property type="match status" value="1"/>
</dbReference>
<reference evidence="9" key="1">
    <citation type="journal article" date="2021" name="New Phytol.">
        <title>Evolutionary innovations through gain and loss of genes in the ectomycorrhizal Boletales.</title>
        <authorList>
            <person name="Wu G."/>
            <person name="Miyauchi S."/>
            <person name="Morin E."/>
            <person name="Kuo A."/>
            <person name="Drula E."/>
            <person name="Varga T."/>
            <person name="Kohler A."/>
            <person name="Feng B."/>
            <person name="Cao Y."/>
            <person name="Lipzen A."/>
            <person name="Daum C."/>
            <person name="Hundley H."/>
            <person name="Pangilinan J."/>
            <person name="Johnson J."/>
            <person name="Barry K."/>
            <person name="LaButti K."/>
            <person name="Ng V."/>
            <person name="Ahrendt S."/>
            <person name="Min B."/>
            <person name="Choi I.G."/>
            <person name="Park H."/>
            <person name="Plett J.M."/>
            <person name="Magnuson J."/>
            <person name="Spatafora J.W."/>
            <person name="Nagy L.G."/>
            <person name="Henrissat B."/>
            <person name="Grigoriev I.V."/>
            <person name="Yang Z.L."/>
            <person name="Xu J."/>
            <person name="Martin F.M."/>
        </authorList>
    </citation>
    <scope>NUCLEOTIDE SEQUENCE</scope>
    <source>
        <strain evidence="9">KKN 215</strain>
    </source>
</reference>
<feature type="domain" description="Tyrosine specific protein phosphatases" evidence="8">
    <location>
        <begin position="103"/>
        <end position="167"/>
    </location>
</feature>
<comment type="caution">
    <text evidence="9">The sequence shown here is derived from an EMBL/GenBank/DDBJ whole genome shotgun (WGS) entry which is preliminary data.</text>
</comment>
<keyword evidence="10" id="KW-1185">Reference proteome</keyword>